<evidence type="ECO:0000256" key="3">
    <source>
        <dbReference type="ARBA" id="ARBA00007575"/>
    </source>
</evidence>
<dbReference type="Pfam" id="PF05193">
    <property type="entry name" value="Peptidase_M16_C"/>
    <property type="match status" value="2"/>
</dbReference>
<sequence>MTLSRLIKNLETTVIRRTWTESIKNINKSFNRRLPFATVANSVESTPVISAASEAVKTHFPVGSKISGFLVKEVSDIRELHLTAVRLEHVATGADYLHIARDDSNNVFCVGFRTTPMDSTGVPHILEHTVLCGSNKYPCRDPFMKMLNRSLSTFMNAMTGSDFTIYPFSSQHPVDFRNLMSVYLDAVFNPKLTEYDFLQEGWRLEHEDVNNPSSPLVFKGVVFNEMKGVFADSQQLFSQKLQNGVLPSHTYGVVYGGDPLCIPDLTWEQLKNFHAYHYHPSNARFYTYGDQPLVDHLAFIQDNYLSKFTKIDPKTSVPEEPTWSEPRCAHISCGGDPIGGSDQQTSLAVVYKLVNINDIFENFVLQLLGLLLTSGPNAPFYESLMEPQFGSSFSPFAGYNGHTRNTTFAIGLQGMKEEDVDRVKSAIDDTFKGLAETGFPSERIEAILHSIELSLKHQSSSFGLGLAMALAPLWNLDTDPVDALQINRNIEHFRKCLAENPNFLQEKIKKYFISNKHKFTLTMSPQSNYEAQLLEAENLLLQTRVTSLSDNDKAKIWEQGQTLRQKQDVEEDISCLPTFKVSDISRNITSTLVKDLSLSGGVPVQICNQPTNGITYFSAVLDTKSIPGHLQPLIPLLCSVLTRMGAGQMNFRTLDQEIELKTGGLHVATHVTPHPVDVSLYEQGVHISSHCLNKKLTDMLDLWSLIFNEVKFDDLQRFSTLVKMTATEQANSLVFHGHRYAMTSSTACTSYVGSLAENWSGLTALKHLKQWSEMEDLAPVLEQLRDLAKLLLSKQYMRVAVNTTDEYHDKSLNTFERFFNQLNGTPKQHSPVTSIPSDFTSHTLRCHQVFPFPVNFASKAYAGVSYAHPDSGALRVLARMMFKFLHREIREKGGAYGGGAMSNPGGAFAFYSYRDPNSTQTLTKFDDAVEWVLSGKFSERDVDEAKLGVFQSVDAPVAPSSKGKRCFLLHISDELFADHRRCILDATPQDLVRVARVYLRDAAVEGACLIGPQNEDLEKDPFWSVVTN</sequence>
<evidence type="ECO:0000256" key="4">
    <source>
        <dbReference type="ARBA" id="ARBA00020167"/>
    </source>
</evidence>
<dbReference type="AlphaFoldDB" id="A0AAN8WZA5"/>
<dbReference type="GO" id="GO:0046872">
    <property type="term" value="F:metal ion binding"/>
    <property type="evidence" value="ECO:0007669"/>
    <property type="project" value="UniProtKB-KW"/>
</dbReference>
<dbReference type="FunFam" id="3.30.830.10:FF:000013">
    <property type="entry name" value="Mitochondrial presequence protease"/>
    <property type="match status" value="1"/>
</dbReference>
<evidence type="ECO:0000256" key="1">
    <source>
        <dbReference type="ARBA" id="ARBA00001947"/>
    </source>
</evidence>
<dbReference type="GO" id="GO:0005759">
    <property type="term" value="C:mitochondrial matrix"/>
    <property type="evidence" value="ECO:0007669"/>
    <property type="project" value="TreeGrafter"/>
</dbReference>
<organism evidence="13 14">
    <name type="scientific">Halocaridina rubra</name>
    <name type="common">Hawaiian red shrimp</name>
    <dbReference type="NCBI Taxonomy" id="373956"/>
    <lineage>
        <taxon>Eukaryota</taxon>
        <taxon>Metazoa</taxon>
        <taxon>Ecdysozoa</taxon>
        <taxon>Arthropoda</taxon>
        <taxon>Crustacea</taxon>
        <taxon>Multicrustacea</taxon>
        <taxon>Malacostraca</taxon>
        <taxon>Eumalacostraca</taxon>
        <taxon>Eucarida</taxon>
        <taxon>Decapoda</taxon>
        <taxon>Pleocyemata</taxon>
        <taxon>Caridea</taxon>
        <taxon>Atyoidea</taxon>
        <taxon>Atyidae</taxon>
        <taxon>Halocaridina</taxon>
    </lineage>
</organism>
<evidence type="ECO:0000256" key="5">
    <source>
        <dbReference type="ARBA" id="ARBA00022670"/>
    </source>
</evidence>
<evidence type="ECO:0000256" key="7">
    <source>
        <dbReference type="ARBA" id="ARBA00022801"/>
    </source>
</evidence>
<dbReference type="Pfam" id="PF08367">
    <property type="entry name" value="M16C_assoc"/>
    <property type="match status" value="1"/>
</dbReference>
<gene>
    <name evidence="13" type="primary">PITRM1</name>
    <name evidence="13" type="ORF">SK128_024405</name>
</gene>
<evidence type="ECO:0000313" key="13">
    <source>
        <dbReference type="EMBL" id="KAK7070004.1"/>
    </source>
</evidence>
<accession>A0AAN8WZA5</accession>
<comment type="cofactor">
    <cofactor evidence="1">
        <name>Zn(2+)</name>
        <dbReference type="ChEBI" id="CHEBI:29105"/>
    </cofactor>
</comment>
<evidence type="ECO:0000259" key="12">
    <source>
        <dbReference type="SMART" id="SM01264"/>
    </source>
</evidence>
<keyword evidence="8" id="KW-0862">Zinc</keyword>
<dbReference type="InterPro" id="IPR007863">
    <property type="entry name" value="Peptidase_M16_C"/>
</dbReference>
<dbReference type="InterPro" id="IPR011765">
    <property type="entry name" value="Pept_M16_N"/>
</dbReference>
<comment type="subcellular location">
    <subcellularLocation>
        <location evidence="2">Mitochondrion</location>
    </subcellularLocation>
</comment>
<dbReference type="SMART" id="SM01264">
    <property type="entry name" value="M16C_associated"/>
    <property type="match status" value="1"/>
</dbReference>
<evidence type="ECO:0000256" key="8">
    <source>
        <dbReference type="ARBA" id="ARBA00022833"/>
    </source>
</evidence>
<keyword evidence="10" id="KW-0482">Metalloprotease</keyword>
<proteinExistence type="inferred from homology"/>
<dbReference type="FunFam" id="3.30.830.10:FF:000009">
    <property type="entry name" value="Presequence protease, mitochondrial"/>
    <property type="match status" value="1"/>
</dbReference>
<dbReference type="InterPro" id="IPR013578">
    <property type="entry name" value="Peptidase_M16C_assoc"/>
</dbReference>
<name>A0AAN8WZA5_HALRR</name>
<dbReference type="SUPFAM" id="SSF63411">
    <property type="entry name" value="LuxS/MPP-like metallohydrolase"/>
    <property type="match status" value="4"/>
</dbReference>
<dbReference type="GO" id="GO:0016485">
    <property type="term" value="P:protein processing"/>
    <property type="evidence" value="ECO:0007669"/>
    <property type="project" value="TreeGrafter"/>
</dbReference>
<dbReference type="PANTHER" id="PTHR43016:SF13">
    <property type="entry name" value="PRESEQUENCE PROTEASE, MITOCHONDRIAL"/>
    <property type="match status" value="1"/>
</dbReference>
<dbReference type="Proteomes" id="UP001381693">
    <property type="component" value="Unassembled WGS sequence"/>
</dbReference>
<dbReference type="GO" id="GO:0004222">
    <property type="term" value="F:metalloendopeptidase activity"/>
    <property type="evidence" value="ECO:0007669"/>
    <property type="project" value="TreeGrafter"/>
</dbReference>
<reference evidence="13 14" key="1">
    <citation type="submission" date="2023-11" db="EMBL/GenBank/DDBJ databases">
        <title>Halocaridina rubra genome assembly.</title>
        <authorList>
            <person name="Smith C."/>
        </authorList>
    </citation>
    <scope>NUCLEOTIDE SEQUENCE [LARGE SCALE GENOMIC DNA]</scope>
    <source>
        <strain evidence="13">EP-1</strain>
        <tissue evidence="13">Whole</tissue>
    </source>
</reference>
<evidence type="ECO:0000256" key="11">
    <source>
        <dbReference type="ARBA" id="ARBA00023128"/>
    </source>
</evidence>
<keyword evidence="14" id="KW-1185">Reference proteome</keyword>
<feature type="domain" description="Peptidase M16C associated" evidence="12">
    <location>
        <begin position="523"/>
        <end position="771"/>
    </location>
</feature>
<dbReference type="EMBL" id="JAXCGZ010015612">
    <property type="protein sequence ID" value="KAK7070004.1"/>
    <property type="molecule type" value="Genomic_DNA"/>
</dbReference>
<comment type="similarity">
    <text evidence="3">Belongs to the peptidase M16 family. PreP subfamily.</text>
</comment>
<keyword evidence="7" id="KW-0378">Hydrolase</keyword>
<dbReference type="FunFam" id="3.30.830.10:FF:000011">
    <property type="entry name" value="Presequence protease, mitochondrial"/>
    <property type="match status" value="1"/>
</dbReference>
<evidence type="ECO:0000256" key="2">
    <source>
        <dbReference type="ARBA" id="ARBA00004173"/>
    </source>
</evidence>
<keyword evidence="9" id="KW-0809">Transit peptide</keyword>
<evidence type="ECO:0000313" key="14">
    <source>
        <dbReference type="Proteomes" id="UP001381693"/>
    </source>
</evidence>
<dbReference type="InterPro" id="IPR011249">
    <property type="entry name" value="Metalloenz_LuxS/M16"/>
</dbReference>
<evidence type="ECO:0000256" key="9">
    <source>
        <dbReference type="ARBA" id="ARBA00022946"/>
    </source>
</evidence>
<comment type="caution">
    <text evidence="13">The sequence shown here is derived from an EMBL/GenBank/DDBJ whole genome shotgun (WGS) entry which is preliminary data.</text>
</comment>
<keyword evidence="5 13" id="KW-0645">Protease</keyword>
<evidence type="ECO:0000256" key="10">
    <source>
        <dbReference type="ARBA" id="ARBA00023049"/>
    </source>
</evidence>
<evidence type="ECO:0000256" key="6">
    <source>
        <dbReference type="ARBA" id="ARBA00022723"/>
    </source>
</evidence>
<protein>
    <recommendedName>
        <fullName evidence="4">Presequence protease, mitochondrial</fullName>
    </recommendedName>
</protein>
<dbReference type="Pfam" id="PF00675">
    <property type="entry name" value="Peptidase_M16"/>
    <property type="match status" value="1"/>
</dbReference>
<dbReference type="Gene3D" id="3.30.830.10">
    <property type="entry name" value="Metalloenzyme, LuxS/M16 peptidase-like"/>
    <property type="match status" value="4"/>
</dbReference>
<dbReference type="PANTHER" id="PTHR43016">
    <property type="entry name" value="PRESEQUENCE PROTEASE"/>
    <property type="match status" value="1"/>
</dbReference>
<keyword evidence="11" id="KW-0496">Mitochondrion</keyword>
<keyword evidence="6" id="KW-0479">Metal-binding</keyword>